<accession>A0A0L9URQ2</accession>
<feature type="region of interest" description="Disordered" evidence="1">
    <location>
        <begin position="162"/>
        <end position="193"/>
    </location>
</feature>
<evidence type="ECO:0000256" key="1">
    <source>
        <dbReference type="SAM" id="MobiDB-lite"/>
    </source>
</evidence>
<evidence type="ECO:0000313" key="2">
    <source>
        <dbReference type="EMBL" id="KOM45272.1"/>
    </source>
</evidence>
<dbReference type="Proteomes" id="UP000053144">
    <property type="component" value="Chromosome 6"/>
</dbReference>
<dbReference type="EMBL" id="CM003376">
    <property type="protein sequence ID" value="KOM45272.1"/>
    <property type="molecule type" value="Genomic_DNA"/>
</dbReference>
<gene>
    <name evidence="2" type="ORF">LR48_Vigan06g057800</name>
</gene>
<dbReference type="Gramene" id="KOM45272">
    <property type="protein sequence ID" value="KOM45272"/>
    <property type="gene ID" value="LR48_Vigan06g057800"/>
</dbReference>
<dbReference type="AlphaFoldDB" id="A0A0L9URQ2"/>
<protein>
    <submittedName>
        <fullName evidence="2">Uncharacterized protein</fullName>
    </submittedName>
</protein>
<reference evidence="3" key="1">
    <citation type="journal article" date="2015" name="Proc. Natl. Acad. Sci. U.S.A.">
        <title>Genome sequencing of adzuki bean (Vigna angularis) provides insight into high starch and low fat accumulation and domestication.</title>
        <authorList>
            <person name="Yang K."/>
            <person name="Tian Z."/>
            <person name="Chen C."/>
            <person name="Luo L."/>
            <person name="Zhao B."/>
            <person name="Wang Z."/>
            <person name="Yu L."/>
            <person name="Li Y."/>
            <person name="Sun Y."/>
            <person name="Li W."/>
            <person name="Chen Y."/>
            <person name="Li Y."/>
            <person name="Zhang Y."/>
            <person name="Ai D."/>
            <person name="Zhao J."/>
            <person name="Shang C."/>
            <person name="Ma Y."/>
            <person name="Wu B."/>
            <person name="Wang M."/>
            <person name="Gao L."/>
            <person name="Sun D."/>
            <person name="Zhang P."/>
            <person name="Guo F."/>
            <person name="Wang W."/>
            <person name="Li Y."/>
            <person name="Wang J."/>
            <person name="Varshney R.K."/>
            <person name="Wang J."/>
            <person name="Ling H.Q."/>
            <person name="Wan P."/>
        </authorList>
    </citation>
    <scope>NUCLEOTIDE SEQUENCE</scope>
    <source>
        <strain evidence="3">cv. Jingnong 6</strain>
    </source>
</reference>
<proteinExistence type="predicted"/>
<name>A0A0L9URQ2_PHAAN</name>
<evidence type="ECO:0000313" key="3">
    <source>
        <dbReference type="Proteomes" id="UP000053144"/>
    </source>
</evidence>
<organism evidence="2 3">
    <name type="scientific">Phaseolus angularis</name>
    <name type="common">Azuki bean</name>
    <name type="synonym">Vigna angularis</name>
    <dbReference type="NCBI Taxonomy" id="3914"/>
    <lineage>
        <taxon>Eukaryota</taxon>
        <taxon>Viridiplantae</taxon>
        <taxon>Streptophyta</taxon>
        <taxon>Embryophyta</taxon>
        <taxon>Tracheophyta</taxon>
        <taxon>Spermatophyta</taxon>
        <taxon>Magnoliopsida</taxon>
        <taxon>eudicotyledons</taxon>
        <taxon>Gunneridae</taxon>
        <taxon>Pentapetalae</taxon>
        <taxon>rosids</taxon>
        <taxon>fabids</taxon>
        <taxon>Fabales</taxon>
        <taxon>Fabaceae</taxon>
        <taxon>Papilionoideae</taxon>
        <taxon>50 kb inversion clade</taxon>
        <taxon>NPAAA clade</taxon>
        <taxon>indigoferoid/millettioid clade</taxon>
        <taxon>Phaseoleae</taxon>
        <taxon>Vigna</taxon>
    </lineage>
</organism>
<sequence length="193" mass="22058">MVGILGSSLQQQSSHVEKFHSRPWSWKKNTLQLGRKMAAATPATTPRMQLCHVHEKRVQQLVQRSKGRSTSSCHREEDLHPAANLFQQEEELTASTVQKRKKVSRCSKVKGEDESSCHLQLLWRMKLSVTHQRRPARHVQQRGSEKALSRLAGAEALTVFTSKLHPSSTLAAAHTQHTRERRRNGEESPLEWY</sequence>